<name>A0A921E1L6_9HYPH</name>
<dbReference type="AlphaFoldDB" id="A0A921E1L6"/>
<evidence type="ECO:0000313" key="1">
    <source>
        <dbReference type="EMBL" id="HJE22637.1"/>
    </source>
</evidence>
<comment type="caution">
    <text evidence="1">The sequence shown here is derived from an EMBL/GenBank/DDBJ whole genome shotgun (WGS) entry which is preliminary data.</text>
</comment>
<organism evidence="1 2">
    <name type="scientific">Methylorubrum populi</name>
    <dbReference type="NCBI Taxonomy" id="223967"/>
    <lineage>
        <taxon>Bacteria</taxon>
        <taxon>Pseudomonadati</taxon>
        <taxon>Pseudomonadota</taxon>
        <taxon>Alphaproteobacteria</taxon>
        <taxon>Hyphomicrobiales</taxon>
        <taxon>Methylobacteriaceae</taxon>
        <taxon>Methylorubrum</taxon>
    </lineage>
</organism>
<dbReference type="Pfam" id="PF04237">
    <property type="entry name" value="YjbR"/>
    <property type="match status" value="1"/>
</dbReference>
<accession>A0A921E1L6</accession>
<dbReference type="GO" id="GO:0003677">
    <property type="term" value="F:DNA binding"/>
    <property type="evidence" value="ECO:0007669"/>
    <property type="project" value="UniProtKB-KW"/>
</dbReference>
<proteinExistence type="predicted"/>
<protein>
    <submittedName>
        <fullName evidence="1">MmcQ/YjbR family DNA-binding protein</fullName>
    </submittedName>
</protein>
<sequence length="118" mass="12821">MSCLPEDVRALAPMLPEASEGAHRGNPDFRVGGRVFATLWIDEARLVLRLTPEAQAAVIEAEPEAFEPVPGAWGTRGWTSLDLDACEEETLRSALLRAWHCTAPPGLIARYADLAVDP</sequence>
<reference evidence="1" key="1">
    <citation type="journal article" date="2021" name="PeerJ">
        <title>Extensive microbial diversity within the chicken gut microbiome revealed by metagenomics and culture.</title>
        <authorList>
            <person name="Gilroy R."/>
            <person name="Ravi A."/>
            <person name="Getino M."/>
            <person name="Pursley I."/>
            <person name="Horton D.L."/>
            <person name="Alikhan N.F."/>
            <person name="Baker D."/>
            <person name="Gharbi K."/>
            <person name="Hall N."/>
            <person name="Watson M."/>
            <person name="Adriaenssens E.M."/>
            <person name="Foster-Nyarko E."/>
            <person name="Jarju S."/>
            <person name="Secka A."/>
            <person name="Antonio M."/>
            <person name="Oren A."/>
            <person name="Chaudhuri R.R."/>
            <person name="La Ragione R."/>
            <person name="Hildebrand F."/>
            <person name="Pallen M.J."/>
        </authorList>
    </citation>
    <scope>NUCLEOTIDE SEQUENCE</scope>
    <source>
        <strain evidence="1">316</strain>
    </source>
</reference>
<dbReference type="InterPro" id="IPR058532">
    <property type="entry name" value="YjbR/MT2646/Rv2570-like"/>
</dbReference>
<evidence type="ECO:0000313" key="2">
    <source>
        <dbReference type="Proteomes" id="UP000742631"/>
    </source>
</evidence>
<gene>
    <name evidence="1" type="ORF">K8W01_03105</name>
</gene>
<reference evidence="1" key="2">
    <citation type="submission" date="2021-09" db="EMBL/GenBank/DDBJ databases">
        <authorList>
            <person name="Gilroy R."/>
        </authorList>
    </citation>
    <scope>NUCLEOTIDE SEQUENCE</scope>
    <source>
        <strain evidence="1">316</strain>
    </source>
</reference>
<keyword evidence="1" id="KW-0238">DNA-binding</keyword>
<dbReference type="InterPro" id="IPR038056">
    <property type="entry name" value="YjbR-like_sf"/>
</dbReference>
<dbReference type="Proteomes" id="UP000742631">
    <property type="component" value="Unassembled WGS sequence"/>
</dbReference>
<dbReference type="Gene3D" id="3.90.1150.30">
    <property type="match status" value="1"/>
</dbReference>
<dbReference type="EMBL" id="DYYG01000011">
    <property type="protein sequence ID" value="HJE22637.1"/>
    <property type="molecule type" value="Genomic_DNA"/>
</dbReference>
<dbReference type="SUPFAM" id="SSF142906">
    <property type="entry name" value="YjbR-like"/>
    <property type="match status" value="1"/>
</dbReference>